<dbReference type="OrthoDB" id="8969580at2"/>
<reference evidence="1 2" key="1">
    <citation type="submission" date="2019-07" db="EMBL/GenBank/DDBJ databases">
        <title>Genome sequencing of lignin-degrading bacterial isolates.</title>
        <authorList>
            <person name="Gladden J."/>
        </authorList>
    </citation>
    <scope>NUCLEOTIDE SEQUENCE [LARGE SCALE GENOMIC DNA]</scope>
    <source>
        <strain evidence="1 2">J11</strain>
    </source>
</reference>
<proteinExistence type="predicted"/>
<protein>
    <submittedName>
        <fullName evidence="1">Type III secretion protein F</fullName>
    </submittedName>
</protein>
<dbReference type="InterPro" id="IPR037203">
    <property type="entry name" value="T3SS_needle-like_sf"/>
</dbReference>
<dbReference type="InterPro" id="IPR021123">
    <property type="entry name" value="T3SS_needle-like"/>
</dbReference>
<dbReference type="SUPFAM" id="SSF140129">
    <property type="entry name" value="MxiH-like"/>
    <property type="match status" value="1"/>
</dbReference>
<dbReference type="Pfam" id="PF09392">
    <property type="entry name" value="T3SS_needle_F"/>
    <property type="match status" value="1"/>
</dbReference>
<name>A0A562BIQ1_9BURK</name>
<evidence type="ECO:0000313" key="1">
    <source>
        <dbReference type="EMBL" id="TWG84971.1"/>
    </source>
</evidence>
<dbReference type="Proteomes" id="UP000318141">
    <property type="component" value="Unassembled WGS sequence"/>
</dbReference>
<evidence type="ECO:0000313" key="2">
    <source>
        <dbReference type="Proteomes" id="UP000318141"/>
    </source>
</evidence>
<accession>A0A562BIQ1</accession>
<sequence length="72" mass="7963">MQFSTTLEGMESIVSSRGQIVNEALQRATSTGETADFLRAQQDVANYTNLVGFYSSTIKFMHDMIAGIIQKI</sequence>
<comment type="caution">
    <text evidence="1">The sequence shown here is derived from an EMBL/GenBank/DDBJ whole genome shotgun (WGS) entry which is preliminary data.</text>
</comment>
<dbReference type="Gene3D" id="1.20.58.90">
    <property type="match status" value="1"/>
</dbReference>
<gene>
    <name evidence="1" type="ORF">L602_002700000630</name>
</gene>
<keyword evidence="2" id="KW-1185">Reference proteome</keyword>
<dbReference type="EMBL" id="VLJN01000020">
    <property type="protein sequence ID" value="TWG84971.1"/>
    <property type="molecule type" value="Genomic_DNA"/>
</dbReference>
<organism evidence="1 2">
    <name type="scientific">Cupriavidus gilardii J11</name>
    <dbReference type="NCBI Taxonomy" id="936133"/>
    <lineage>
        <taxon>Bacteria</taxon>
        <taxon>Pseudomonadati</taxon>
        <taxon>Pseudomonadota</taxon>
        <taxon>Betaproteobacteria</taxon>
        <taxon>Burkholderiales</taxon>
        <taxon>Burkholderiaceae</taxon>
        <taxon>Cupriavidus</taxon>
    </lineage>
</organism>
<dbReference type="GO" id="GO:0015031">
    <property type="term" value="P:protein transport"/>
    <property type="evidence" value="ECO:0007669"/>
    <property type="project" value="InterPro"/>
</dbReference>
<dbReference type="AlphaFoldDB" id="A0A562BIQ1"/>